<keyword evidence="6 10" id="KW-0133">Cell shape</keyword>
<dbReference type="InterPro" id="IPR051046">
    <property type="entry name" value="MurCDEF_CellWall_CoF430Synth"/>
</dbReference>
<dbReference type="SUPFAM" id="SSF63418">
    <property type="entry name" value="MurE/MurF N-terminal domain"/>
    <property type="match status" value="1"/>
</dbReference>
<evidence type="ECO:0000313" key="16">
    <source>
        <dbReference type="Proteomes" id="UP000216438"/>
    </source>
</evidence>
<evidence type="ECO:0000256" key="11">
    <source>
        <dbReference type="RuleBase" id="RU004136"/>
    </source>
</evidence>
<dbReference type="GO" id="GO:0047480">
    <property type="term" value="F:UDP-N-acetylmuramoyl-tripeptide-D-alanyl-D-alanine ligase activity"/>
    <property type="evidence" value="ECO:0007669"/>
    <property type="project" value="UniProtKB-UniRule"/>
</dbReference>
<dbReference type="InterPro" id="IPR000713">
    <property type="entry name" value="Mur_ligase_N"/>
</dbReference>
<comment type="catalytic activity">
    <reaction evidence="10 11">
        <text>D-alanyl-D-alanine + UDP-N-acetyl-alpha-D-muramoyl-L-alanyl-gamma-D-glutamyl-meso-2,6-diaminopimelate + ATP = UDP-N-acetyl-alpha-D-muramoyl-L-alanyl-gamma-D-glutamyl-meso-2,6-diaminopimeloyl-D-alanyl-D-alanine + ADP + phosphate + H(+)</text>
        <dbReference type="Rhea" id="RHEA:28374"/>
        <dbReference type="ChEBI" id="CHEBI:15378"/>
        <dbReference type="ChEBI" id="CHEBI:30616"/>
        <dbReference type="ChEBI" id="CHEBI:43474"/>
        <dbReference type="ChEBI" id="CHEBI:57822"/>
        <dbReference type="ChEBI" id="CHEBI:61386"/>
        <dbReference type="ChEBI" id="CHEBI:83905"/>
        <dbReference type="ChEBI" id="CHEBI:456216"/>
        <dbReference type="EC" id="6.3.2.10"/>
    </reaction>
</comment>
<dbReference type="Gene3D" id="3.40.1390.10">
    <property type="entry name" value="MurE/MurF, N-terminal domain"/>
    <property type="match status" value="1"/>
</dbReference>
<comment type="similarity">
    <text evidence="10">Belongs to the MurCDEF family. MurF subfamily.</text>
</comment>
<sequence>MIPTFLKELAEVLQGHSIGDNVPITEIGIDSRTLKPGALFVALKGEQFDGHHFTCEAQSHGAVGLLVERLLPIKLPQIVVPDTRKALGQLAAWVRQQVNPRVVALTGSSGKTSVKEMTAAILRQSGHVLYTKGNFNNRIGVPLTLLRLTPEHDFAVLELGASQPGEIADTAALSRPENVLITNLAQAHLSGFGSLKGVAKAKGEILTALSPAGTAIIHATSHDWPKWKSVFRGKRLWRFGLEKGKEVDFFASHLSKMPLATDFTLHSPLGSQKIYLPLPGLHNVLNALAASALAISVGADLSAISKALSKLKPVPGRAFPMILGPGKLLLDDTYNANVGSMIAATEMMSNMPGYRVMVVGDMSELGEQSKNCHKKIGNIMRQAGIDKVFSLGYLSKFMTDRIEHGEHFTQREKLIERVRDLLLEHSEISILVKGSRSSAMEKLVLDIKEQASC</sequence>
<dbReference type="GO" id="GO:0009252">
    <property type="term" value="P:peptidoglycan biosynthetic process"/>
    <property type="evidence" value="ECO:0007669"/>
    <property type="project" value="UniProtKB-UniRule"/>
</dbReference>
<dbReference type="AlphaFoldDB" id="A0A249E0H1"/>
<evidence type="ECO:0000256" key="9">
    <source>
        <dbReference type="ARBA" id="ARBA00023316"/>
    </source>
</evidence>
<protein>
    <recommendedName>
        <fullName evidence="10 11">UDP-N-acetylmuramoyl-tripeptide--D-alanyl-D-alanine ligase</fullName>
        <ecNumber evidence="10 11">6.3.2.10</ecNumber>
    </recommendedName>
    <alternativeName>
        <fullName evidence="10">D-alanyl-D-alanine-adding enzyme</fullName>
    </alternativeName>
</protein>
<dbReference type="Pfam" id="PF01225">
    <property type="entry name" value="Mur_ligase"/>
    <property type="match status" value="1"/>
</dbReference>
<evidence type="ECO:0000256" key="2">
    <source>
        <dbReference type="ARBA" id="ARBA00022598"/>
    </source>
</evidence>
<keyword evidence="4 10" id="KW-0547">Nucleotide-binding</keyword>
<evidence type="ECO:0000256" key="3">
    <source>
        <dbReference type="ARBA" id="ARBA00022618"/>
    </source>
</evidence>
<reference evidence="16" key="1">
    <citation type="submission" date="2016-06" db="EMBL/GenBank/DDBJ databases">
        <authorList>
            <person name="Chen W."/>
            <person name="Hasegawa D.K."/>
        </authorList>
    </citation>
    <scope>NUCLEOTIDE SEQUENCE [LARGE SCALE GENOMIC DNA]</scope>
    <source>
        <strain evidence="16">MEAM1</strain>
    </source>
</reference>
<dbReference type="RefSeq" id="WP_016856992.1">
    <property type="nucleotide sequence ID" value="NZ_CP016303.1"/>
</dbReference>
<comment type="pathway">
    <text evidence="10 11">Cell wall biogenesis; peptidoglycan biosynthesis.</text>
</comment>
<keyword evidence="8 10" id="KW-0131">Cell cycle</keyword>
<dbReference type="Gene3D" id="3.90.190.20">
    <property type="entry name" value="Mur ligase, C-terminal domain"/>
    <property type="match status" value="1"/>
</dbReference>
<name>A0A249E0H1_9ENTR</name>
<dbReference type="EMBL" id="CP016303">
    <property type="protein sequence ID" value="ASX26657.1"/>
    <property type="molecule type" value="Genomic_DNA"/>
</dbReference>
<dbReference type="InterPro" id="IPR005863">
    <property type="entry name" value="UDP-N-AcMur_synth"/>
</dbReference>
<dbReference type="HAMAP" id="MF_02019">
    <property type="entry name" value="MurF"/>
    <property type="match status" value="1"/>
</dbReference>
<dbReference type="PANTHER" id="PTHR43024">
    <property type="entry name" value="UDP-N-ACETYLMURAMOYL-TRIPEPTIDE--D-ALANYL-D-ALANINE LIGASE"/>
    <property type="match status" value="1"/>
</dbReference>
<dbReference type="Proteomes" id="UP000216438">
    <property type="component" value="Chromosome"/>
</dbReference>
<dbReference type="Pfam" id="PF08245">
    <property type="entry name" value="Mur_ligase_M"/>
    <property type="match status" value="1"/>
</dbReference>
<feature type="domain" description="Mur ligase C-terminal" evidence="13">
    <location>
        <begin position="329"/>
        <end position="436"/>
    </location>
</feature>
<dbReference type="OrthoDB" id="9801978at2"/>
<feature type="domain" description="Mur ligase central" evidence="14">
    <location>
        <begin position="106"/>
        <end position="294"/>
    </location>
</feature>
<dbReference type="Pfam" id="PF02875">
    <property type="entry name" value="Mur_ligase_C"/>
    <property type="match status" value="1"/>
</dbReference>
<evidence type="ECO:0000259" key="13">
    <source>
        <dbReference type="Pfam" id="PF02875"/>
    </source>
</evidence>
<dbReference type="UniPathway" id="UPA00219"/>
<evidence type="ECO:0000259" key="12">
    <source>
        <dbReference type="Pfam" id="PF01225"/>
    </source>
</evidence>
<keyword evidence="5 10" id="KW-0067">ATP-binding</keyword>
<evidence type="ECO:0000256" key="1">
    <source>
        <dbReference type="ARBA" id="ARBA00022490"/>
    </source>
</evidence>
<keyword evidence="1 10" id="KW-0963">Cytoplasm</keyword>
<proteinExistence type="inferred from homology"/>
<evidence type="ECO:0000259" key="14">
    <source>
        <dbReference type="Pfam" id="PF08245"/>
    </source>
</evidence>
<keyword evidence="3 10" id="KW-0132">Cell division</keyword>
<dbReference type="EC" id="6.3.2.10" evidence="10 11"/>
<dbReference type="GO" id="GO:0071555">
    <property type="term" value="P:cell wall organization"/>
    <property type="evidence" value="ECO:0007669"/>
    <property type="project" value="UniProtKB-KW"/>
</dbReference>
<evidence type="ECO:0000256" key="6">
    <source>
        <dbReference type="ARBA" id="ARBA00022960"/>
    </source>
</evidence>
<dbReference type="InterPro" id="IPR013221">
    <property type="entry name" value="Mur_ligase_cen"/>
</dbReference>
<dbReference type="GO" id="GO:0005524">
    <property type="term" value="F:ATP binding"/>
    <property type="evidence" value="ECO:0007669"/>
    <property type="project" value="UniProtKB-UniRule"/>
</dbReference>
<dbReference type="InterPro" id="IPR035911">
    <property type="entry name" value="MurE/MurF_N"/>
</dbReference>
<dbReference type="GO" id="GO:0005737">
    <property type="term" value="C:cytoplasm"/>
    <property type="evidence" value="ECO:0007669"/>
    <property type="project" value="UniProtKB-SubCell"/>
</dbReference>
<evidence type="ECO:0000256" key="5">
    <source>
        <dbReference type="ARBA" id="ARBA00022840"/>
    </source>
</evidence>
<dbReference type="GO" id="GO:0008360">
    <property type="term" value="P:regulation of cell shape"/>
    <property type="evidence" value="ECO:0007669"/>
    <property type="project" value="UniProtKB-KW"/>
</dbReference>
<feature type="domain" description="Mur ligase N-terminal catalytic" evidence="12">
    <location>
        <begin position="24"/>
        <end position="92"/>
    </location>
</feature>
<organism evidence="15 16">
    <name type="scientific">Candidatus Hamiltonella defensa</name>
    <name type="common">Bemisia tabaci</name>
    <dbReference type="NCBI Taxonomy" id="672795"/>
    <lineage>
        <taxon>Bacteria</taxon>
        <taxon>Pseudomonadati</taxon>
        <taxon>Pseudomonadota</taxon>
        <taxon>Gammaproteobacteria</taxon>
        <taxon>Enterobacterales</taxon>
        <taxon>Enterobacteriaceae</taxon>
        <taxon>aphid secondary symbionts</taxon>
        <taxon>Candidatus Williamhamiltonella</taxon>
    </lineage>
</organism>
<accession>A0A249E0H1</accession>
<dbReference type="InterPro" id="IPR036565">
    <property type="entry name" value="Mur-like_cat_sf"/>
</dbReference>
<dbReference type="InterPro" id="IPR036615">
    <property type="entry name" value="Mur_ligase_C_dom_sf"/>
</dbReference>
<gene>
    <name evidence="10" type="primary">murF</name>
    <name evidence="15" type="ORF">BA171_06365</name>
</gene>
<evidence type="ECO:0000256" key="7">
    <source>
        <dbReference type="ARBA" id="ARBA00022984"/>
    </source>
</evidence>
<keyword evidence="7 10" id="KW-0573">Peptidoglycan synthesis</keyword>
<reference evidence="15 16" key="2">
    <citation type="submission" date="2017-09" db="EMBL/GenBank/DDBJ databases">
        <title>The genome of whitefly Bemisia tabaci, a global crop pest, provides novel insights into virus transmission, host adaptation and insecticide resistance.</title>
        <authorList>
            <person name="Kaur N."/>
            <person name="Kliot A."/>
            <person name="Pinheiro P.V."/>
            <person name="Luan J."/>
            <person name="Zheng Y."/>
            <person name="Liu W."/>
            <person name="Sun H."/>
            <person name="Yang X."/>
            <person name="Xu Y."/>
            <person name="Luo Y."/>
            <person name="Kruse A."/>
            <person name="Fisher T.W."/>
            <person name="Nelson D.R."/>
            <person name="Elimelech M."/>
            <person name="MacCoss M."/>
            <person name="Johnson R."/>
            <person name="Cohen E."/>
            <person name="Hunter W.B."/>
            <person name="Brown J.K."/>
            <person name="Jander G."/>
            <person name="Cilia M."/>
            <person name="Douglas A.E."/>
            <person name="Ghanim M."/>
            <person name="Simmons A.M."/>
            <person name="Wintermantel W.M."/>
            <person name="Ling K.-S."/>
            <person name="Fei Z."/>
        </authorList>
    </citation>
    <scope>NUCLEOTIDE SEQUENCE [LARGE SCALE GENOMIC DNA]</scope>
    <source>
        <strain evidence="15 16">MEAM1</strain>
    </source>
</reference>
<keyword evidence="2 10" id="KW-0436">Ligase</keyword>
<dbReference type="GO" id="GO:0008766">
    <property type="term" value="F:UDP-N-acetylmuramoylalanyl-D-glutamyl-2,6-diaminopimelate-D-alanyl-D-alanine ligase activity"/>
    <property type="evidence" value="ECO:0007669"/>
    <property type="project" value="RHEA"/>
</dbReference>
<keyword evidence="9 10" id="KW-0961">Cell wall biogenesis/degradation</keyword>
<dbReference type="NCBIfam" id="NF008041">
    <property type="entry name" value="PRK10773.1"/>
    <property type="match status" value="1"/>
</dbReference>
<dbReference type="NCBIfam" id="TIGR01143">
    <property type="entry name" value="murF"/>
    <property type="match status" value="1"/>
</dbReference>
<evidence type="ECO:0000256" key="8">
    <source>
        <dbReference type="ARBA" id="ARBA00023306"/>
    </source>
</evidence>
<dbReference type="Gene3D" id="3.40.1190.10">
    <property type="entry name" value="Mur-like, catalytic domain"/>
    <property type="match status" value="1"/>
</dbReference>
<dbReference type="SUPFAM" id="SSF53623">
    <property type="entry name" value="MurD-like peptide ligases, catalytic domain"/>
    <property type="match status" value="1"/>
</dbReference>
<evidence type="ECO:0000313" key="15">
    <source>
        <dbReference type="EMBL" id="ASX26657.1"/>
    </source>
</evidence>
<dbReference type="PANTHER" id="PTHR43024:SF1">
    <property type="entry name" value="UDP-N-ACETYLMURAMOYL-TRIPEPTIDE--D-ALANYL-D-ALANINE LIGASE"/>
    <property type="match status" value="1"/>
</dbReference>
<evidence type="ECO:0000256" key="10">
    <source>
        <dbReference type="HAMAP-Rule" id="MF_02019"/>
    </source>
</evidence>
<comment type="function">
    <text evidence="10 11">Involved in cell wall formation. Catalyzes the final step in the synthesis of UDP-N-acetylmuramoyl-pentapeptide, the precursor of murein.</text>
</comment>
<comment type="subcellular location">
    <subcellularLocation>
        <location evidence="10 11">Cytoplasm</location>
    </subcellularLocation>
</comment>
<feature type="binding site" evidence="10">
    <location>
        <begin position="107"/>
        <end position="113"/>
    </location>
    <ligand>
        <name>ATP</name>
        <dbReference type="ChEBI" id="CHEBI:30616"/>
    </ligand>
</feature>
<dbReference type="GO" id="GO:0051301">
    <property type="term" value="P:cell division"/>
    <property type="evidence" value="ECO:0007669"/>
    <property type="project" value="UniProtKB-KW"/>
</dbReference>
<evidence type="ECO:0000256" key="4">
    <source>
        <dbReference type="ARBA" id="ARBA00022741"/>
    </source>
</evidence>
<dbReference type="SUPFAM" id="SSF53244">
    <property type="entry name" value="MurD-like peptide ligases, peptide-binding domain"/>
    <property type="match status" value="1"/>
</dbReference>
<dbReference type="InterPro" id="IPR004101">
    <property type="entry name" value="Mur_ligase_C"/>
</dbReference>